<dbReference type="Gene3D" id="1.25.40.10">
    <property type="entry name" value="Tetratricopeptide repeat domain"/>
    <property type="match status" value="3"/>
</dbReference>
<dbReference type="SUPFAM" id="SSF48452">
    <property type="entry name" value="TPR-like"/>
    <property type="match status" value="2"/>
</dbReference>
<dbReference type="GO" id="GO:0036064">
    <property type="term" value="C:ciliary basal body"/>
    <property type="evidence" value="ECO:0007669"/>
    <property type="project" value="TreeGrafter"/>
</dbReference>
<dbReference type="EMBL" id="PRFA01000081">
    <property type="protein sequence ID" value="PWU88016.1"/>
    <property type="molecule type" value="Genomic_DNA"/>
</dbReference>
<evidence type="ECO:0000313" key="7">
    <source>
        <dbReference type="Proteomes" id="UP000246121"/>
    </source>
</evidence>
<dbReference type="VEuPathDB" id="TriTrypDB:Tc_MARK_6186"/>
<name>A0A2V2UXN1_TRYCR</name>
<feature type="compositionally biased region" description="Low complexity" evidence="5">
    <location>
        <begin position="41"/>
        <end position="53"/>
    </location>
</feature>
<feature type="repeat" description="TPR" evidence="4">
    <location>
        <begin position="212"/>
        <end position="245"/>
    </location>
</feature>
<dbReference type="VEuPathDB" id="TriTrypDB:TcBrA4_0017590"/>
<feature type="compositionally biased region" description="Polar residues" evidence="5">
    <location>
        <begin position="1"/>
        <end position="10"/>
    </location>
</feature>
<keyword evidence="2 4" id="KW-0802">TPR repeat</keyword>
<dbReference type="PANTHER" id="PTHR44186">
    <property type="match status" value="1"/>
</dbReference>
<organism evidence="6 7">
    <name type="scientific">Trypanosoma cruzi</name>
    <dbReference type="NCBI Taxonomy" id="5693"/>
    <lineage>
        <taxon>Eukaryota</taxon>
        <taxon>Discoba</taxon>
        <taxon>Euglenozoa</taxon>
        <taxon>Kinetoplastea</taxon>
        <taxon>Metakinetoplastina</taxon>
        <taxon>Trypanosomatida</taxon>
        <taxon>Trypanosomatidae</taxon>
        <taxon>Trypanosoma</taxon>
        <taxon>Schizotrypanum</taxon>
    </lineage>
</organism>
<dbReference type="VEuPathDB" id="TriTrypDB:TCDM_06587"/>
<sequence>MEGGVTSSASHARGDLVSGDDDAGGHVQNAEALNRDVTRKTSSSPAPTNSTATAAAAAGTLSVGKSLLDIRERRNWLIHQFYVRQEYADCLNVIETQLQESGGVCEYALYVKGLLKRRTGELTESFNLFQAAMLINPQNPANRRQVAQALFFLGRHRAAIDMFHDVERLCEAKGMGNDWVIQYSIGICYMYLKDYQKAEAAFVNSITIQNHDCTVMQLGKVLVLQQDYTRAISLYEKYLLKSPDNADLLTALGLLCLKLENPPQAFHYFGKCLTLNSSNPTAIMAAASIMQDNGDFSVALNKYRVAVSKLPHSARLWSNIGMCFFAQQNMHAAVACLRRAAALGPFEWRIAYNMGLVFLHLKQYASAFHHLSASTYLHGKYAPAFMHLGVCLALMNDVDNACAAYTRALSIEPDPLILLNYCITLLNCGQEEKAREQLAKFMQVWHEKSETQQQAFGPTFLRMVRLLTERLCGRSEDANSSSRLTTE</sequence>
<evidence type="ECO:0000313" key="6">
    <source>
        <dbReference type="EMBL" id="PWU88016.1"/>
    </source>
</evidence>
<dbReference type="VEuPathDB" id="TriTrypDB:BCY84_22872"/>
<dbReference type="OrthoDB" id="309339at2759"/>
<accession>A0A2V2UXN1</accession>
<feature type="repeat" description="TPR" evidence="4">
    <location>
        <begin position="314"/>
        <end position="347"/>
    </location>
</feature>
<dbReference type="VEuPathDB" id="TriTrypDB:TcCL_NonESM06131"/>
<dbReference type="AlphaFoldDB" id="A0A2V2UXN1"/>
<feature type="region of interest" description="Disordered" evidence="5">
    <location>
        <begin position="1"/>
        <end position="53"/>
    </location>
</feature>
<dbReference type="VEuPathDB" id="TriTrypDB:C4B63_81g56"/>
<evidence type="ECO:0000256" key="1">
    <source>
        <dbReference type="ARBA" id="ARBA00022737"/>
    </source>
</evidence>
<dbReference type="GO" id="GO:0061512">
    <property type="term" value="P:protein localization to cilium"/>
    <property type="evidence" value="ECO:0007669"/>
    <property type="project" value="TreeGrafter"/>
</dbReference>
<dbReference type="Proteomes" id="UP000246121">
    <property type="component" value="Unassembled WGS sequence"/>
</dbReference>
<dbReference type="PROSITE" id="PS50005">
    <property type="entry name" value="TPR"/>
    <property type="match status" value="4"/>
</dbReference>
<reference evidence="6 7" key="1">
    <citation type="journal article" date="2018" name="Microb. Genom.">
        <title>Expanding an expanded genome: long-read sequencing of Trypanosoma cruzi.</title>
        <authorList>
            <person name="Berna L."/>
            <person name="Rodriguez M."/>
            <person name="Chiribao M.L."/>
            <person name="Parodi-Talice A."/>
            <person name="Pita S."/>
            <person name="Rijo G."/>
            <person name="Alvarez-Valin F."/>
            <person name="Robello C."/>
        </authorList>
    </citation>
    <scope>NUCLEOTIDE SEQUENCE [LARGE SCALE GENOMIC DNA]</scope>
    <source>
        <strain evidence="6 7">Dm28c</strain>
    </source>
</reference>
<dbReference type="SMART" id="SM00028">
    <property type="entry name" value="TPR"/>
    <property type="match status" value="7"/>
</dbReference>
<keyword evidence="1" id="KW-0677">Repeat</keyword>
<comment type="similarity">
    <text evidence="3">Belongs to the BBS4 family.</text>
</comment>
<dbReference type="Pfam" id="PF13181">
    <property type="entry name" value="TPR_8"/>
    <property type="match status" value="2"/>
</dbReference>
<dbReference type="VEuPathDB" id="TriTrypDB:TCSYLVIO_005009"/>
<comment type="caution">
    <text evidence="6">The sequence shown here is derived from an EMBL/GenBank/DDBJ whole genome shotgun (WGS) entry which is preliminary data.</text>
</comment>
<dbReference type="VEuPathDB" id="TriTrypDB:C3747_57g64"/>
<evidence type="ECO:0000256" key="4">
    <source>
        <dbReference type="PROSITE-ProRule" id="PRU00339"/>
    </source>
</evidence>
<dbReference type="Pfam" id="PF13432">
    <property type="entry name" value="TPR_16"/>
    <property type="match status" value="2"/>
</dbReference>
<protein>
    <submittedName>
        <fullName evidence="6">Bardet-Biedl syndrome 8 protein</fullName>
    </submittedName>
</protein>
<proteinExistence type="inferred from homology"/>
<evidence type="ECO:0000256" key="2">
    <source>
        <dbReference type="ARBA" id="ARBA00022803"/>
    </source>
</evidence>
<dbReference type="VEuPathDB" id="TriTrypDB:TcG_05702"/>
<evidence type="ECO:0000256" key="5">
    <source>
        <dbReference type="SAM" id="MobiDB-lite"/>
    </source>
</evidence>
<evidence type="ECO:0000256" key="3">
    <source>
        <dbReference type="ARBA" id="ARBA00023778"/>
    </source>
</evidence>
<gene>
    <name evidence="6" type="ORF">C4B63_81g56</name>
</gene>
<dbReference type="InterPro" id="IPR011990">
    <property type="entry name" value="TPR-like_helical_dom_sf"/>
</dbReference>
<feature type="repeat" description="TPR" evidence="4">
    <location>
        <begin position="106"/>
        <end position="139"/>
    </location>
</feature>
<dbReference type="GO" id="GO:0060271">
    <property type="term" value="P:cilium assembly"/>
    <property type="evidence" value="ECO:0007669"/>
    <property type="project" value="TreeGrafter"/>
</dbReference>
<dbReference type="InterPro" id="IPR019734">
    <property type="entry name" value="TPR_rpt"/>
</dbReference>
<dbReference type="VEuPathDB" id="TriTrypDB:TcCLB.510187.130"/>
<feature type="repeat" description="TPR" evidence="4">
    <location>
        <begin position="382"/>
        <end position="415"/>
    </location>
</feature>
<dbReference type="PANTHER" id="PTHR44186:SF1">
    <property type="entry name" value="BARDET-BIEDL SYNDROME 4 PROTEIN"/>
    <property type="match status" value="1"/>
</dbReference>
<dbReference type="VEuPathDB" id="TriTrypDB:ECC02_002004"/>